<dbReference type="EMBL" id="LR134289">
    <property type="protein sequence ID" value="VEE09815.1"/>
    <property type="molecule type" value="Genomic_DNA"/>
</dbReference>
<dbReference type="OrthoDB" id="1272715at2"/>
<proteinExistence type="predicted"/>
<dbReference type="Proteomes" id="UP000279227">
    <property type="component" value="Chromosome"/>
</dbReference>
<sequence length="119" mass="14113">MNFEKGKIYFFNDTTSLNLKDLKSFLDDKGFNLGFLNFPEDYSIKVDSFYERLENNTIINLGNEIENIIKEKLLLEDADYSEKMFLTLYYLLKEKNIVIVNTAGMSFESIDYLKKYFHI</sequence>
<reference evidence="1 2" key="1">
    <citation type="submission" date="2018-12" db="EMBL/GenBank/DDBJ databases">
        <authorList>
            <consortium name="Pathogen Informatics"/>
        </authorList>
    </citation>
    <scope>NUCLEOTIDE SEQUENCE [LARGE SCALE GENOMIC DNA]</scope>
    <source>
        <strain evidence="1 2">NCTC11432</strain>
    </source>
</reference>
<dbReference type="KEGG" id="cgle:NCTC11432_03394"/>
<gene>
    <name evidence="1" type="ORF">NCTC11432_03394</name>
</gene>
<dbReference type="STRING" id="525257.HMPREF0204_10350"/>
<accession>A0A3S4ME09</accession>
<evidence type="ECO:0000313" key="2">
    <source>
        <dbReference type="Proteomes" id="UP000279227"/>
    </source>
</evidence>
<dbReference type="RefSeq" id="WP_002982190.1">
    <property type="nucleotide sequence ID" value="NZ_CP068486.1"/>
</dbReference>
<evidence type="ECO:0000313" key="1">
    <source>
        <dbReference type="EMBL" id="VEE09815.1"/>
    </source>
</evidence>
<dbReference type="AlphaFoldDB" id="A0A3S4ME09"/>
<protein>
    <submittedName>
        <fullName evidence="1">Uncharacterized protein</fullName>
    </submittedName>
</protein>
<name>A0A3S4ME09_CHRGE</name>
<dbReference type="GeneID" id="93019543"/>
<organism evidence="1 2">
    <name type="scientific">Chryseobacterium gleum</name>
    <name type="common">Flavobacterium gleum</name>
    <dbReference type="NCBI Taxonomy" id="250"/>
    <lineage>
        <taxon>Bacteria</taxon>
        <taxon>Pseudomonadati</taxon>
        <taxon>Bacteroidota</taxon>
        <taxon>Flavobacteriia</taxon>
        <taxon>Flavobacteriales</taxon>
        <taxon>Weeksellaceae</taxon>
        <taxon>Chryseobacterium group</taxon>
        <taxon>Chryseobacterium</taxon>
    </lineage>
</organism>